<dbReference type="GeneID" id="75830320"/>
<keyword evidence="2" id="KW-0694">RNA-binding</keyword>
<dbReference type="PANTHER" id="PTHR11439:SF463">
    <property type="entry name" value="REVERSE TRANSCRIPTASE TY1_COPIA-TYPE DOMAIN-CONTAINING PROTEIN"/>
    <property type="match status" value="1"/>
</dbReference>
<feature type="non-terminal residue" evidence="6">
    <location>
        <position position="881"/>
    </location>
</feature>
<dbReference type="Gene3D" id="3.30.420.10">
    <property type="entry name" value="Ribonuclease H-like superfamily/Ribonuclease H"/>
    <property type="match status" value="1"/>
</dbReference>
<name>A0A9P9XU15_9HYPO</name>
<accession>A0A9P9XU15</accession>
<sequence>PSVQQSSFLSHIYWDIITITPVGYNGAKFLLHLIDYHTNYHWVKSVAAKSEAATKIKDWTAAVENTSGGFKVQVFHYDNAPEFLIDSLVNWAKAKGIIVKTGAPYVSAHQGKVERAGRTLMDSARADCIDADIPQHLWPLAIEHAAYITNHMPTAANDDSEPPIKKMFDIIGLNYQYDLRAIRTWGCTAYVRIPKERRKASEKLAPRAWKGRLVGIEGVHARIFKIWIPSLKRIVRARDARFIEFTPSTRDIEDFEFEATLVDPEIVEEGRMVFTNEDIHTSEPTTHPVPEESPQGEDHTPQADSQTNDVTPRLSTKTSPKDREPCAPMTPEPTPAADSDPDEDEIARMLEDQLLANPPDQQDDHDNGPRMPGAFDEEKAPLRRSGRRTERVDYKQLHTTGKRRGFMAIDLYRDRDVEVPGLRMFCLSAIKAGQISLLASTDMPKNWHQAIKRSDYDKVIRPAEQRELDAMALRGVFTMVNRPKSPVIPTRWVYTKKTPVDAEPFIKARLVARGDMERGEHYALITVYAAVAHMVSVRIFCTYVAIIDDEWFQVDFVTAFLHAGAKRPIFIEQPQGHSDGTDRVLRVNQAIYGLREAPLWWFECLTKELKKLGFKPLDTELCIFIRDDGVKLLVYVDDMIIAAPHKSLIEEVLVALEGIFNMKRIGEVKQFLGLQFTRNRNNRTIFIHQTTYTEGLMAKFADPGIHSAQTPWPPKTTLPSNWKSLPNIMQPKQWLKRTGSLNWLSIGTRPDIAYTVNKLCEANNGPKEVHGTIFKHLSRYLNGTKNMGITLGGKYDPRDLKLRVFADASFADDPCDRISTAGFVVYLANGPVMWKSKKQSLVTLSSTEAEFINLTPAGQAAIWVRDVLHDLGAAQQVTPML</sequence>
<feature type="compositionally biased region" description="Basic and acidic residues" evidence="4">
    <location>
        <begin position="376"/>
        <end position="389"/>
    </location>
</feature>
<evidence type="ECO:0000256" key="1">
    <source>
        <dbReference type="ARBA" id="ARBA00004173"/>
    </source>
</evidence>
<reference evidence="6" key="1">
    <citation type="journal article" date="2021" name="J Fungi (Basel)">
        <title>Genomic and Metabolomic Analyses of the Marine Fungus Emericellopsis cladophorae: Insights into Saltwater Adaptability Mechanisms and Its Biosynthetic Potential.</title>
        <authorList>
            <person name="Goncalves M.F.M."/>
            <person name="Hilario S."/>
            <person name="Van de Peer Y."/>
            <person name="Esteves A.C."/>
            <person name="Alves A."/>
        </authorList>
    </citation>
    <scope>NUCLEOTIDE SEQUENCE</scope>
    <source>
        <strain evidence="6">MUM 19.33</strain>
    </source>
</reference>
<dbReference type="GO" id="GO:0005634">
    <property type="term" value="C:nucleus"/>
    <property type="evidence" value="ECO:0007669"/>
    <property type="project" value="UniProtKB-ARBA"/>
</dbReference>
<protein>
    <submittedName>
        <fullName evidence="6">Transposase</fullName>
    </submittedName>
</protein>
<evidence type="ECO:0000256" key="2">
    <source>
        <dbReference type="ARBA" id="ARBA00022884"/>
    </source>
</evidence>
<dbReference type="InterPro" id="IPR057670">
    <property type="entry name" value="SH3_retrovirus"/>
</dbReference>
<feature type="non-terminal residue" evidence="6">
    <location>
        <position position="1"/>
    </location>
</feature>
<dbReference type="GO" id="GO:0015074">
    <property type="term" value="P:DNA integration"/>
    <property type="evidence" value="ECO:0007669"/>
    <property type="project" value="InterPro"/>
</dbReference>
<dbReference type="GO" id="GO:0005739">
    <property type="term" value="C:mitochondrion"/>
    <property type="evidence" value="ECO:0007669"/>
    <property type="project" value="UniProtKB-SubCell"/>
</dbReference>
<dbReference type="AlphaFoldDB" id="A0A9P9XU15"/>
<feature type="region of interest" description="Disordered" evidence="4">
    <location>
        <begin position="277"/>
        <end position="342"/>
    </location>
</feature>
<feature type="region of interest" description="Disordered" evidence="4">
    <location>
        <begin position="356"/>
        <end position="389"/>
    </location>
</feature>
<proteinExistence type="predicted"/>
<comment type="caution">
    <text evidence="6">The sequence shown here is derived from an EMBL/GenBank/DDBJ whole genome shotgun (WGS) entry which is preliminary data.</text>
</comment>
<dbReference type="PROSITE" id="PS50994">
    <property type="entry name" value="INTEGRASE"/>
    <property type="match status" value="1"/>
</dbReference>
<comment type="subcellular location">
    <subcellularLocation>
        <location evidence="1">Mitochondrion</location>
    </subcellularLocation>
</comment>
<dbReference type="EMBL" id="JAGIXG020000221">
    <property type="protein sequence ID" value="KAI6777540.1"/>
    <property type="molecule type" value="Genomic_DNA"/>
</dbReference>
<organism evidence="6 7">
    <name type="scientific">Emericellopsis cladophorae</name>
    <dbReference type="NCBI Taxonomy" id="2686198"/>
    <lineage>
        <taxon>Eukaryota</taxon>
        <taxon>Fungi</taxon>
        <taxon>Dikarya</taxon>
        <taxon>Ascomycota</taxon>
        <taxon>Pezizomycotina</taxon>
        <taxon>Sordariomycetes</taxon>
        <taxon>Hypocreomycetidae</taxon>
        <taxon>Hypocreales</taxon>
        <taxon>Bionectriaceae</taxon>
        <taxon>Emericellopsis</taxon>
    </lineage>
</organism>
<reference evidence="6" key="2">
    <citation type="submission" date="2022-07" db="EMBL/GenBank/DDBJ databases">
        <authorList>
            <person name="Goncalves M.F.M."/>
            <person name="Hilario S."/>
            <person name="Van De Peer Y."/>
            <person name="Esteves A.C."/>
            <person name="Alves A."/>
        </authorList>
    </citation>
    <scope>NUCLEOTIDE SEQUENCE</scope>
    <source>
        <strain evidence="6">MUM 19.33</strain>
    </source>
</reference>
<dbReference type="SUPFAM" id="SSF53098">
    <property type="entry name" value="Ribonuclease H-like"/>
    <property type="match status" value="1"/>
</dbReference>
<feature type="domain" description="Integrase catalytic" evidence="5">
    <location>
        <begin position="1"/>
        <end position="171"/>
    </location>
</feature>
<dbReference type="Pfam" id="PF07727">
    <property type="entry name" value="RVT_2"/>
    <property type="match status" value="1"/>
</dbReference>
<dbReference type="InterPro" id="IPR012337">
    <property type="entry name" value="RNaseH-like_sf"/>
</dbReference>
<gene>
    <name evidence="6" type="ORF">J7T54_003828</name>
</gene>
<evidence type="ECO:0000313" key="6">
    <source>
        <dbReference type="EMBL" id="KAI6777540.1"/>
    </source>
</evidence>
<dbReference type="InterPro" id="IPR043502">
    <property type="entry name" value="DNA/RNA_pol_sf"/>
</dbReference>
<keyword evidence="7" id="KW-1185">Reference proteome</keyword>
<evidence type="ECO:0000259" key="5">
    <source>
        <dbReference type="PROSITE" id="PS50994"/>
    </source>
</evidence>
<evidence type="ECO:0000256" key="3">
    <source>
        <dbReference type="ARBA" id="ARBA00023128"/>
    </source>
</evidence>
<evidence type="ECO:0000256" key="4">
    <source>
        <dbReference type="SAM" id="MobiDB-lite"/>
    </source>
</evidence>
<dbReference type="InterPro" id="IPR013103">
    <property type="entry name" value="RVT_2"/>
</dbReference>
<feature type="compositionally biased region" description="Polar residues" evidence="4">
    <location>
        <begin position="302"/>
        <end position="318"/>
    </location>
</feature>
<dbReference type="OrthoDB" id="5101206at2759"/>
<dbReference type="PANTHER" id="PTHR11439">
    <property type="entry name" value="GAG-POL-RELATED RETROTRANSPOSON"/>
    <property type="match status" value="1"/>
</dbReference>
<dbReference type="SUPFAM" id="SSF56672">
    <property type="entry name" value="DNA/RNA polymerases"/>
    <property type="match status" value="1"/>
</dbReference>
<dbReference type="Proteomes" id="UP001055219">
    <property type="component" value="Unassembled WGS sequence"/>
</dbReference>
<dbReference type="CDD" id="cd09272">
    <property type="entry name" value="RNase_HI_RT_Ty1"/>
    <property type="match status" value="1"/>
</dbReference>
<keyword evidence="3" id="KW-0496">Mitochondrion</keyword>
<dbReference type="InterPro" id="IPR001584">
    <property type="entry name" value="Integrase_cat-core"/>
</dbReference>
<evidence type="ECO:0000313" key="7">
    <source>
        <dbReference type="Proteomes" id="UP001055219"/>
    </source>
</evidence>
<dbReference type="Pfam" id="PF25597">
    <property type="entry name" value="SH3_retrovirus"/>
    <property type="match status" value="1"/>
</dbReference>
<dbReference type="GO" id="GO:0003723">
    <property type="term" value="F:RNA binding"/>
    <property type="evidence" value="ECO:0007669"/>
    <property type="project" value="UniProtKB-KW"/>
</dbReference>
<dbReference type="RefSeq" id="XP_051358396.1">
    <property type="nucleotide sequence ID" value="XM_051510733.1"/>
</dbReference>
<dbReference type="InterPro" id="IPR036397">
    <property type="entry name" value="RNaseH_sf"/>
</dbReference>